<reference evidence="1 2" key="1">
    <citation type="submission" date="2023-09" db="EMBL/GenBank/DDBJ databases">
        <title>Complete-Gapless Cercospora beticola genome.</title>
        <authorList>
            <person name="Wyatt N.A."/>
            <person name="Spanner R.E."/>
            <person name="Bolton M.D."/>
        </authorList>
    </citation>
    <scope>NUCLEOTIDE SEQUENCE [LARGE SCALE GENOMIC DNA]</scope>
    <source>
        <strain evidence="1">Cb09-40</strain>
    </source>
</reference>
<dbReference type="GeneID" id="90644424"/>
<dbReference type="Proteomes" id="UP001302367">
    <property type="component" value="Chromosome 5"/>
</dbReference>
<keyword evidence="2" id="KW-1185">Reference proteome</keyword>
<evidence type="ECO:0000313" key="2">
    <source>
        <dbReference type="Proteomes" id="UP001302367"/>
    </source>
</evidence>
<sequence length="72" mass="7771">MPTPSSDTIRRESRKQNGSAKLVVKALTLHFRISTEQQKAASLHATPATLQPASTVIVQSTLERPVRSTSSA</sequence>
<evidence type="ECO:0000313" key="1">
    <source>
        <dbReference type="EMBL" id="WPB03326.1"/>
    </source>
</evidence>
<accession>A0ABZ0NV26</accession>
<dbReference type="EMBL" id="CP134188">
    <property type="protein sequence ID" value="WPB03326.1"/>
    <property type="molecule type" value="Genomic_DNA"/>
</dbReference>
<dbReference type="RefSeq" id="XP_065459076.1">
    <property type="nucleotide sequence ID" value="XM_065603004.1"/>
</dbReference>
<proteinExistence type="predicted"/>
<gene>
    <name evidence="1" type="ORF">RHO25_007963</name>
</gene>
<name>A0ABZ0NV26_CERBT</name>
<organism evidence="1 2">
    <name type="scientific">Cercospora beticola</name>
    <name type="common">Sugarbeet leaf spot fungus</name>
    <dbReference type="NCBI Taxonomy" id="122368"/>
    <lineage>
        <taxon>Eukaryota</taxon>
        <taxon>Fungi</taxon>
        <taxon>Dikarya</taxon>
        <taxon>Ascomycota</taxon>
        <taxon>Pezizomycotina</taxon>
        <taxon>Dothideomycetes</taxon>
        <taxon>Dothideomycetidae</taxon>
        <taxon>Mycosphaerellales</taxon>
        <taxon>Mycosphaerellaceae</taxon>
        <taxon>Cercospora</taxon>
    </lineage>
</organism>
<protein>
    <submittedName>
        <fullName evidence="1">Uncharacterized protein</fullName>
    </submittedName>
</protein>